<keyword evidence="2" id="KW-1185">Reference proteome</keyword>
<proteinExistence type="predicted"/>
<dbReference type="EMBL" id="SHKL01000001">
    <property type="protein sequence ID" value="RZT86984.1"/>
    <property type="molecule type" value="Genomic_DNA"/>
</dbReference>
<evidence type="ECO:0000313" key="1">
    <source>
        <dbReference type="EMBL" id="RZT86984.1"/>
    </source>
</evidence>
<dbReference type="Proteomes" id="UP000291591">
    <property type="component" value="Unassembled WGS sequence"/>
</dbReference>
<evidence type="ECO:0008006" key="3">
    <source>
        <dbReference type="Google" id="ProtNLM"/>
    </source>
</evidence>
<gene>
    <name evidence="1" type="ORF">EV383_3889</name>
</gene>
<name>A0A4Q7V0N4_PSEST</name>
<comment type="caution">
    <text evidence="1">The sequence shown here is derived from an EMBL/GenBank/DDBJ whole genome shotgun (WGS) entry which is preliminary data.</text>
</comment>
<dbReference type="AlphaFoldDB" id="A0A4Q7V0N4"/>
<organism evidence="1 2">
    <name type="scientific">Pseudonocardia sediminis</name>
    <dbReference type="NCBI Taxonomy" id="1397368"/>
    <lineage>
        <taxon>Bacteria</taxon>
        <taxon>Bacillati</taxon>
        <taxon>Actinomycetota</taxon>
        <taxon>Actinomycetes</taxon>
        <taxon>Pseudonocardiales</taxon>
        <taxon>Pseudonocardiaceae</taxon>
        <taxon>Pseudonocardia</taxon>
    </lineage>
</organism>
<evidence type="ECO:0000313" key="2">
    <source>
        <dbReference type="Proteomes" id="UP000291591"/>
    </source>
</evidence>
<protein>
    <recommendedName>
        <fullName evidence="3">Transcriptional regulator, AbiEi antitoxin, Type IV TA system</fullName>
    </recommendedName>
</protein>
<sequence>MVTVAMLEALGLHRRTVSRRCRPGGPWSSLALGIVKLGNGPPTRDDHRHASLLHAGPGAVLTGLDALALHGLRNAPAPFGPIHVLVPHARRRAGAGVALLERTHRLPDPEPGRWPLAPIPRAVCDFARRSRDRNAVRTVVAEVVQRGRCTVSELVEELERGSSRGTAIVRDVLREISDGVRSVAEAEARALVLRSGLTAPLWNPRLEDDEGHLIAFPDAWFDDVGLAWEIDSVEYHLSPADYARTVRRRSSMMAKGVVVMQTLPSDLRTRPRDVLAELHRCHEQAALLPTPALTAVPAEP</sequence>
<accession>A0A4Q7V0N4</accession>
<reference evidence="1 2" key="1">
    <citation type="submission" date="2019-02" db="EMBL/GenBank/DDBJ databases">
        <title>Sequencing the genomes of 1000 actinobacteria strains.</title>
        <authorList>
            <person name="Klenk H.-P."/>
        </authorList>
    </citation>
    <scope>NUCLEOTIDE SEQUENCE [LARGE SCALE GENOMIC DNA]</scope>
    <source>
        <strain evidence="1 2">DSM 45779</strain>
    </source>
</reference>
<dbReference type="RefSeq" id="WP_242623205.1">
    <property type="nucleotide sequence ID" value="NZ_SHKL01000001.1"/>
</dbReference>